<keyword evidence="3" id="KW-1185">Reference proteome</keyword>
<dbReference type="Proteomes" id="UP001151760">
    <property type="component" value="Unassembled WGS sequence"/>
</dbReference>
<dbReference type="EMBL" id="BQNB010011151">
    <property type="protein sequence ID" value="GJS86853.1"/>
    <property type="molecule type" value="Genomic_DNA"/>
</dbReference>
<name>A0ABQ4ZD49_9ASTR</name>
<feature type="region of interest" description="Disordered" evidence="1">
    <location>
        <begin position="1"/>
        <end position="33"/>
    </location>
</feature>
<evidence type="ECO:0000313" key="2">
    <source>
        <dbReference type="EMBL" id="GJS86853.1"/>
    </source>
</evidence>
<comment type="caution">
    <text evidence="2">The sequence shown here is derived from an EMBL/GenBank/DDBJ whole genome shotgun (WGS) entry which is preliminary data.</text>
</comment>
<feature type="compositionally biased region" description="Polar residues" evidence="1">
    <location>
        <begin position="21"/>
        <end position="33"/>
    </location>
</feature>
<feature type="compositionally biased region" description="Basic and acidic residues" evidence="1">
    <location>
        <begin position="1"/>
        <end position="18"/>
    </location>
</feature>
<evidence type="ECO:0000313" key="3">
    <source>
        <dbReference type="Proteomes" id="UP001151760"/>
    </source>
</evidence>
<gene>
    <name evidence="2" type="ORF">Tco_0769489</name>
</gene>
<evidence type="ECO:0000256" key="1">
    <source>
        <dbReference type="SAM" id="MobiDB-lite"/>
    </source>
</evidence>
<accession>A0ABQ4ZD49</accession>
<sequence>MLNSEESKTYQRKDKDCLCDNQPSIPQLDNEDLQQINPGDLEEMDLRWNIAMLTMRARRFLKNTRRKLDMANEERIRFDKSKVECFNYHKRGHFERECMAPRNQDNRNREPTRRTVPVEETTLNALVS</sequence>
<proteinExistence type="predicted"/>
<reference evidence="2" key="1">
    <citation type="journal article" date="2022" name="Int. J. Mol. Sci.">
        <title>Draft Genome of Tanacetum Coccineum: Genomic Comparison of Closely Related Tanacetum-Family Plants.</title>
        <authorList>
            <person name="Yamashiro T."/>
            <person name="Shiraishi A."/>
            <person name="Nakayama K."/>
            <person name="Satake H."/>
        </authorList>
    </citation>
    <scope>NUCLEOTIDE SEQUENCE</scope>
</reference>
<protein>
    <submittedName>
        <fullName evidence="2">Ribonuclease H-like domain-containing protein</fullName>
    </submittedName>
</protein>
<organism evidence="2 3">
    <name type="scientific">Tanacetum coccineum</name>
    <dbReference type="NCBI Taxonomy" id="301880"/>
    <lineage>
        <taxon>Eukaryota</taxon>
        <taxon>Viridiplantae</taxon>
        <taxon>Streptophyta</taxon>
        <taxon>Embryophyta</taxon>
        <taxon>Tracheophyta</taxon>
        <taxon>Spermatophyta</taxon>
        <taxon>Magnoliopsida</taxon>
        <taxon>eudicotyledons</taxon>
        <taxon>Gunneridae</taxon>
        <taxon>Pentapetalae</taxon>
        <taxon>asterids</taxon>
        <taxon>campanulids</taxon>
        <taxon>Asterales</taxon>
        <taxon>Asteraceae</taxon>
        <taxon>Asteroideae</taxon>
        <taxon>Anthemideae</taxon>
        <taxon>Anthemidinae</taxon>
        <taxon>Tanacetum</taxon>
    </lineage>
</organism>
<dbReference type="SUPFAM" id="SSF57756">
    <property type="entry name" value="Retrovirus zinc finger-like domains"/>
    <property type="match status" value="1"/>
</dbReference>
<dbReference type="InterPro" id="IPR036875">
    <property type="entry name" value="Znf_CCHC_sf"/>
</dbReference>
<dbReference type="Gene3D" id="4.10.60.10">
    <property type="entry name" value="Zinc finger, CCHC-type"/>
    <property type="match status" value="1"/>
</dbReference>
<reference evidence="2" key="2">
    <citation type="submission" date="2022-01" db="EMBL/GenBank/DDBJ databases">
        <authorList>
            <person name="Yamashiro T."/>
            <person name="Shiraishi A."/>
            <person name="Satake H."/>
            <person name="Nakayama K."/>
        </authorList>
    </citation>
    <scope>NUCLEOTIDE SEQUENCE</scope>
</reference>